<comment type="caution">
    <text evidence="4">The sequence shown here is derived from an EMBL/GenBank/DDBJ whole genome shotgun (WGS) entry which is preliminary data.</text>
</comment>
<dbReference type="Pfam" id="PF09039">
    <property type="entry name" value="HTH_Tnp_Mu_2"/>
    <property type="match status" value="1"/>
</dbReference>
<dbReference type="PROSITE" id="PS51702">
    <property type="entry name" value="HTH_MU"/>
    <property type="match status" value="1"/>
</dbReference>
<dbReference type="Gene3D" id="2.30.30.130">
    <property type="entry name" value="Transposase, Mu, C-terminal"/>
    <property type="match status" value="1"/>
</dbReference>
<dbReference type="Gene3D" id="3.30.420.10">
    <property type="entry name" value="Ribonuclease H-like superfamily/Ribonuclease H"/>
    <property type="match status" value="1"/>
</dbReference>
<dbReference type="InterPro" id="IPR003314">
    <property type="entry name" value="Mu-type_HTH"/>
</dbReference>
<dbReference type="InterPro" id="IPR001584">
    <property type="entry name" value="Integrase_cat-core"/>
</dbReference>
<dbReference type="InterPro" id="IPR015378">
    <property type="entry name" value="Transposase-like_Mu_C"/>
</dbReference>
<dbReference type="Gene3D" id="1.10.10.60">
    <property type="entry name" value="Homeodomain-like"/>
    <property type="match status" value="2"/>
</dbReference>
<evidence type="ECO:0000256" key="1">
    <source>
        <dbReference type="SAM" id="MobiDB-lite"/>
    </source>
</evidence>
<dbReference type="InterPro" id="IPR009061">
    <property type="entry name" value="DNA-bd_dom_put_sf"/>
</dbReference>
<dbReference type="Pfam" id="PF09299">
    <property type="entry name" value="Mu-transpos_C"/>
    <property type="match status" value="1"/>
</dbReference>
<proteinExistence type="predicted"/>
<dbReference type="Pfam" id="PF02316">
    <property type="entry name" value="HTH_Tnp_Mu_1"/>
    <property type="match status" value="1"/>
</dbReference>
<feature type="domain" description="Integrase catalytic" evidence="2">
    <location>
        <begin position="248"/>
        <end position="464"/>
    </location>
</feature>
<dbReference type="RefSeq" id="WP_331702860.1">
    <property type="nucleotide sequence ID" value="NZ_JAZHBO010000001.1"/>
</dbReference>
<dbReference type="Proteomes" id="UP001356170">
    <property type="component" value="Unassembled WGS sequence"/>
</dbReference>
<accession>A0ABU7UVX3</accession>
<sequence length="654" mass="72653">MADGNSPNERWYSTAELAGRPGMPTSERGVRKAAANQGWKYIARKDQGGGKLFALSSLPQVTQVALAKPLLELPDHVRDVVEERALEERAAWETYRRSPESLRLAADRRAGVLRSVRALRRNGTSLMTARQLVAAAESADGHPISAATIARWESDVKGYPSAHWPALLIPRYTGRVSVADIEPEAWEIFKADYLRPEQPTMAACYNRLLRIAAQRGWTLPSLKTFQRRVKDLPNTVVVLKRQGADALSDIIPSQRRDKSSLHAMEMVNADGHKFDVFVRWPDGTIARPILLGVQDMYSGKLLAYRVASTESTQLVQLAFRDLVERYGIPRKVLLDNGRAFASKSNTGGTPNRFRFTVKEEDPKGLLVRLGCDVIWATPYHGQAKPIERAWRDLCETIAKSVDFSGAYTGNKPDAKPENYQSAAVDLDTFVSVLEREVTLHNARTGRRSAVARGRSFDQVFAESYAVSPIVKATGAQLADLLLSTKLRKLSSRDGSLTLFGNRYWSSEMVEFLGMQVHARFDPDHLDRPVQIYSVTGTWMVEAPLLSDTPVLSEEGAQQIARARRQLRHATRKMADAEIKLTVAQVAAMQPDAPQPDAPVSNVVAPFAMRRHAAVVPLQRTGTDDAPIEDDLSEIYAQMAANADRANSWNYDDEN</sequence>
<protein>
    <submittedName>
        <fullName evidence="4">Transposase domain-containing protein</fullName>
    </submittedName>
</protein>
<evidence type="ECO:0000259" key="3">
    <source>
        <dbReference type="PROSITE" id="PS51702"/>
    </source>
</evidence>
<dbReference type="SUPFAM" id="SSF53098">
    <property type="entry name" value="Ribonuclease H-like"/>
    <property type="match status" value="1"/>
</dbReference>
<dbReference type="InterPro" id="IPR009004">
    <property type="entry name" value="Transposase_Mu_C"/>
</dbReference>
<dbReference type="Pfam" id="PF02914">
    <property type="entry name" value="DDE_2"/>
    <property type="match status" value="1"/>
</dbReference>
<dbReference type="InterPro" id="IPR012337">
    <property type="entry name" value="RNaseH-like_sf"/>
</dbReference>
<dbReference type="InterPro" id="IPR036388">
    <property type="entry name" value="WH-like_DNA-bd_sf"/>
</dbReference>
<dbReference type="InterPro" id="IPR004189">
    <property type="entry name" value="Phage_Mu_transposase"/>
</dbReference>
<dbReference type="SUPFAM" id="SSF50610">
    <property type="entry name" value="mu transposase, C-terminal domain"/>
    <property type="match status" value="1"/>
</dbReference>
<gene>
    <name evidence="4" type="ORF">V3390_00265</name>
</gene>
<dbReference type="InterPro" id="IPR036397">
    <property type="entry name" value="RNaseH_sf"/>
</dbReference>
<dbReference type="PROSITE" id="PS50994">
    <property type="entry name" value="INTEGRASE"/>
    <property type="match status" value="1"/>
</dbReference>
<name>A0ABU7UVX3_9GAMM</name>
<dbReference type="Gene3D" id="1.10.10.10">
    <property type="entry name" value="Winged helix-like DNA-binding domain superfamily/Winged helix DNA-binding domain"/>
    <property type="match status" value="1"/>
</dbReference>
<feature type="domain" description="HTH Mu-type" evidence="3">
    <location>
        <begin position="8"/>
        <end position="74"/>
    </location>
</feature>
<organism evidence="4 5">
    <name type="scientific">Aquilutibacter rugosus</name>
    <dbReference type="NCBI Taxonomy" id="3115820"/>
    <lineage>
        <taxon>Bacteria</taxon>
        <taxon>Pseudomonadati</taxon>
        <taxon>Pseudomonadota</taxon>
        <taxon>Gammaproteobacteria</taxon>
        <taxon>Lysobacterales</taxon>
        <taxon>Lysobacteraceae</taxon>
        <taxon>Aquilutibacter</taxon>
    </lineage>
</organism>
<dbReference type="SUPFAM" id="SSF46955">
    <property type="entry name" value="Putative DNA-binding domain"/>
    <property type="match status" value="1"/>
</dbReference>
<evidence type="ECO:0000313" key="4">
    <source>
        <dbReference type="EMBL" id="MEF2154681.1"/>
    </source>
</evidence>
<evidence type="ECO:0000313" key="5">
    <source>
        <dbReference type="Proteomes" id="UP001356170"/>
    </source>
</evidence>
<dbReference type="EMBL" id="JAZHBO010000001">
    <property type="protein sequence ID" value="MEF2154681.1"/>
    <property type="molecule type" value="Genomic_DNA"/>
</dbReference>
<keyword evidence="5" id="KW-1185">Reference proteome</keyword>
<dbReference type="SUPFAM" id="SSF46689">
    <property type="entry name" value="Homeodomain-like"/>
    <property type="match status" value="2"/>
</dbReference>
<dbReference type="InterPro" id="IPR015126">
    <property type="entry name" value="Mu_I-gamma"/>
</dbReference>
<feature type="region of interest" description="Disordered" evidence="1">
    <location>
        <begin position="1"/>
        <end position="27"/>
    </location>
</feature>
<reference evidence="4 5" key="1">
    <citation type="submission" date="2024-01" db="EMBL/GenBank/DDBJ databases">
        <title>Novel species of the genus Luteimonas isolated from rivers.</title>
        <authorList>
            <person name="Lu H."/>
        </authorList>
    </citation>
    <scope>NUCLEOTIDE SEQUENCE [LARGE SCALE GENOMIC DNA]</scope>
    <source>
        <strain evidence="4 5">FXH3W</strain>
    </source>
</reference>
<evidence type="ECO:0000259" key="2">
    <source>
        <dbReference type="PROSITE" id="PS50994"/>
    </source>
</evidence>
<dbReference type="InterPro" id="IPR009057">
    <property type="entry name" value="Homeodomain-like_sf"/>
</dbReference>